<keyword evidence="2" id="KW-0489">Methyltransferase</keyword>
<evidence type="ECO:0000313" key="2">
    <source>
        <dbReference type="EMBL" id="KFB44912.1"/>
    </source>
</evidence>
<dbReference type="VEuPathDB" id="VectorBase:ASIC012825"/>
<accession>A0A084W3W8</accession>
<dbReference type="EMBL" id="ATLV01020191">
    <property type="status" value="NOT_ANNOTATED_CDS"/>
    <property type="molecule type" value="Genomic_DNA"/>
</dbReference>
<feature type="region of interest" description="Disordered" evidence="1">
    <location>
        <begin position="83"/>
        <end position="103"/>
    </location>
</feature>
<gene>
    <name evidence="2" type="ORF">ZHAS_00012825</name>
</gene>
<name>A0A084W3W8_ANOSI</name>
<protein>
    <submittedName>
        <fullName evidence="2 3">Uroporphyrin-III C/tetrapyrrole methyltransferase</fullName>
    </submittedName>
</protein>
<keyword evidence="4" id="KW-1185">Reference proteome</keyword>
<dbReference type="GO" id="GO:0032259">
    <property type="term" value="P:methylation"/>
    <property type="evidence" value="ECO:0007669"/>
    <property type="project" value="UniProtKB-KW"/>
</dbReference>
<organism evidence="2">
    <name type="scientific">Anopheles sinensis</name>
    <name type="common">Mosquito</name>
    <dbReference type="NCBI Taxonomy" id="74873"/>
    <lineage>
        <taxon>Eukaryota</taxon>
        <taxon>Metazoa</taxon>
        <taxon>Ecdysozoa</taxon>
        <taxon>Arthropoda</taxon>
        <taxon>Hexapoda</taxon>
        <taxon>Insecta</taxon>
        <taxon>Pterygota</taxon>
        <taxon>Neoptera</taxon>
        <taxon>Endopterygota</taxon>
        <taxon>Diptera</taxon>
        <taxon>Nematocera</taxon>
        <taxon>Culicoidea</taxon>
        <taxon>Culicidae</taxon>
        <taxon>Anophelinae</taxon>
        <taxon>Anopheles</taxon>
    </lineage>
</organism>
<reference evidence="2 4" key="1">
    <citation type="journal article" date="2014" name="BMC Genomics">
        <title>Genome sequence of Anopheles sinensis provides insight into genetics basis of mosquito competence for malaria parasites.</title>
        <authorList>
            <person name="Zhou D."/>
            <person name="Zhang D."/>
            <person name="Ding G."/>
            <person name="Shi L."/>
            <person name="Hou Q."/>
            <person name="Ye Y."/>
            <person name="Xu Y."/>
            <person name="Zhou H."/>
            <person name="Xiong C."/>
            <person name="Li S."/>
            <person name="Yu J."/>
            <person name="Hong S."/>
            <person name="Yu X."/>
            <person name="Zou P."/>
            <person name="Chen C."/>
            <person name="Chang X."/>
            <person name="Wang W."/>
            <person name="Lv Y."/>
            <person name="Sun Y."/>
            <person name="Ma L."/>
            <person name="Shen B."/>
            <person name="Zhu C."/>
        </authorList>
    </citation>
    <scope>NUCLEOTIDE SEQUENCE [LARGE SCALE GENOMIC DNA]</scope>
</reference>
<keyword evidence="2" id="KW-0808">Transferase</keyword>
<dbReference type="AlphaFoldDB" id="A0A084W3W8"/>
<dbReference type="GO" id="GO:0008168">
    <property type="term" value="F:methyltransferase activity"/>
    <property type="evidence" value="ECO:0007669"/>
    <property type="project" value="UniProtKB-KW"/>
</dbReference>
<proteinExistence type="predicted"/>
<evidence type="ECO:0000313" key="3">
    <source>
        <dbReference type="EnsemblMetazoa" id="ASIC012825-PA"/>
    </source>
</evidence>
<dbReference type="EnsemblMetazoa" id="ASIC012825-RA">
    <property type="protein sequence ID" value="ASIC012825-PA"/>
    <property type="gene ID" value="ASIC012825"/>
</dbReference>
<evidence type="ECO:0000256" key="1">
    <source>
        <dbReference type="SAM" id="MobiDB-lite"/>
    </source>
</evidence>
<dbReference type="Proteomes" id="UP000030765">
    <property type="component" value="Unassembled WGS sequence"/>
</dbReference>
<sequence>MTLLLDERFLLAISTRFRKTEKQFVPSIDAPYPRAKKYYKCPSRSDAIKITNGLGRIIIKPSLFPRHKLETNRHRPNAATWSSFGLSKHRGTSNPKEKQADGQSNGLVEIDFEAVFMIIVNGRLARETAAFYALHIMHDRAITHCGVEVELIGSDAFGFVYSTPLLHFPPFSLSRNARENETNPSGCVRLHRRTLSFMQPVEKLSFMSIVDNNGRFECVSITAGVRLTFIWDKILNGVDNRSLLQGKGSECGKEN</sequence>
<reference evidence="3" key="2">
    <citation type="submission" date="2020-05" db="UniProtKB">
        <authorList>
            <consortium name="EnsemblMetazoa"/>
        </authorList>
    </citation>
    <scope>IDENTIFICATION</scope>
</reference>
<evidence type="ECO:0000313" key="4">
    <source>
        <dbReference type="Proteomes" id="UP000030765"/>
    </source>
</evidence>
<dbReference type="EMBL" id="KE525295">
    <property type="protein sequence ID" value="KFB44912.1"/>
    <property type="molecule type" value="Genomic_DNA"/>
</dbReference>